<dbReference type="AlphaFoldDB" id="A0A895XSE9"/>
<comment type="similarity">
    <text evidence="2 8">Belongs to the 4-toluene sulfonate uptake permease (TSUP) (TC 2.A.102) family.</text>
</comment>
<proteinExistence type="inferred from homology"/>
<feature type="transmembrane region" description="Helical" evidence="8">
    <location>
        <begin position="232"/>
        <end position="253"/>
    </location>
</feature>
<reference evidence="9" key="1">
    <citation type="submission" date="2021-02" db="EMBL/GenBank/DDBJ databases">
        <title>Natronoglycomyces albus gen. nov., sp. nov, a haloalkaliphilic actinobacterium from a soda solonchak soil.</title>
        <authorList>
            <person name="Sorokin D.Y."/>
            <person name="Khijniak T.V."/>
            <person name="Zakharycheva A.P."/>
            <person name="Boueva O.V."/>
            <person name="Ariskina E.V."/>
            <person name="Hahnke R.L."/>
            <person name="Bunk B."/>
            <person name="Sproer C."/>
            <person name="Schumann P."/>
            <person name="Evtushenko L.I."/>
            <person name="Kublanov I.V."/>
        </authorList>
    </citation>
    <scope>NUCLEOTIDE SEQUENCE</scope>
    <source>
        <strain evidence="9">DSM 106290</strain>
    </source>
</reference>
<feature type="transmembrane region" description="Helical" evidence="8">
    <location>
        <begin position="99"/>
        <end position="117"/>
    </location>
</feature>
<dbReference type="Pfam" id="PF01925">
    <property type="entry name" value="TauE"/>
    <property type="match status" value="1"/>
</dbReference>
<dbReference type="EMBL" id="CP070496">
    <property type="protein sequence ID" value="QSB06433.1"/>
    <property type="molecule type" value="Genomic_DNA"/>
</dbReference>
<evidence type="ECO:0000313" key="10">
    <source>
        <dbReference type="Proteomes" id="UP000662939"/>
    </source>
</evidence>
<feature type="transmembrane region" description="Helical" evidence="8">
    <location>
        <begin position="74"/>
        <end position="92"/>
    </location>
</feature>
<evidence type="ECO:0000256" key="6">
    <source>
        <dbReference type="ARBA" id="ARBA00022989"/>
    </source>
</evidence>
<sequence length="254" mass="26358">MDVIVVLVLLAAGVGAGMVNALAGGGSLISYPALLAVGVPPISANVTNSVSVAPGYVGSVIGSRSQLKGQRQRIIKLIPTACLGALAGTALLLTTPPSLFEAIVPFLIITAAILMALGPTLNRLLASQADAQGEHPVLIHVLIALACVYGGYFLSAIGLVVMAFLAICVNDSLPRMTALKNIITMCIGLIAATVYSLLASVEWTAVMALVPATLLGGWLGAKLGPRLPQKPLRWVIIAYGLTVGIILLVRYWWM</sequence>
<dbReference type="InterPro" id="IPR002781">
    <property type="entry name" value="TM_pro_TauE-like"/>
</dbReference>
<feature type="transmembrane region" description="Helical" evidence="8">
    <location>
        <begin position="203"/>
        <end position="220"/>
    </location>
</feature>
<keyword evidence="10" id="KW-1185">Reference proteome</keyword>
<name>A0A895XSE9_9ACTN</name>
<feature type="transmembrane region" description="Helical" evidence="8">
    <location>
        <begin position="137"/>
        <end position="166"/>
    </location>
</feature>
<keyword evidence="7 8" id="KW-0472">Membrane</keyword>
<dbReference type="RefSeq" id="WP_213172442.1">
    <property type="nucleotide sequence ID" value="NZ_CP070496.1"/>
</dbReference>
<evidence type="ECO:0000256" key="1">
    <source>
        <dbReference type="ARBA" id="ARBA00004651"/>
    </source>
</evidence>
<evidence type="ECO:0000313" key="9">
    <source>
        <dbReference type="EMBL" id="QSB06433.1"/>
    </source>
</evidence>
<organism evidence="9 10">
    <name type="scientific">Natronoglycomyces albus</name>
    <dbReference type="NCBI Taxonomy" id="2811108"/>
    <lineage>
        <taxon>Bacteria</taxon>
        <taxon>Bacillati</taxon>
        <taxon>Actinomycetota</taxon>
        <taxon>Actinomycetes</taxon>
        <taxon>Glycomycetales</taxon>
        <taxon>Glycomycetaceae</taxon>
        <taxon>Natronoglycomyces</taxon>
    </lineage>
</organism>
<feature type="transmembrane region" description="Helical" evidence="8">
    <location>
        <begin position="178"/>
        <end position="197"/>
    </location>
</feature>
<evidence type="ECO:0000256" key="2">
    <source>
        <dbReference type="ARBA" id="ARBA00009142"/>
    </source>
</evidence>
<dbReference type="GO" id="GO:0005886">
    <property type="term" value="C:plasma membrane"/>
    <property type="evidence" value="ECO:0007669"/>
    <property type="project" value="UniProtKB-SubCell"/>
</dbReference>
<keyword evidence="4 8" id="KW-1003">Cell membrane</keyword>
<keyword evidence="5 8" id="KW-0812">Transmembrane</keyword>
<keyword evidence="6 8" id="KW-1133">Transmembrane helix</keyword>
<dbReference type="InterPro" id="IPR052017">
    <property type="entry name" value="TSUP"/>
</dbReference>
<dbReference type="KEGG" id="nav:JQS30_05890"/>
<dbReference type="PANTHER" id="PTHR30269">
    <property type="entry name" value="TRANSMEMBRANE PROTEIN YFCA"/>
    <property type="match status" value="1"/>
</dbReference>
<evidence type="ECO:0000256" key="5">
    <source>
        <dbReference type="ARBA" id="ARBA00022692"/>
    </source>
</evidence>
<evidence type="ECO:0000256" key="7">
    <source>
        <dbReference type="ARBA" id="ARBA00023136"/>
    </source>
</evidence>
<protein>
    <recommendedName>
        <fullName evidence="8">Probable membrane transporter protein</fullName>
    </recommendedName>
</protein>
<evidence type="ECO:0000256" key="3">
    <source>
        <dbReference type="ARBA" id="ARBA00022448"/>
    </source>
</evidence>
<evidence type="ECO:0000256" key="4">
    <source>
        <dbReference type="ARBA" id="ARBA00022475"/>
    </source>
</evidence>
<dbReference type="Proteomes" id="UP000662939">
    <property type="component" value="Chromosome"/>
</dbReference>
<comment type="subcellular location">
    <subcellularLocation>
        <location evidence="1 8">Cell membrane</location>
        <topology evidence="1 8">Multi-pass membrane protein</topology>
    </subcellularLocation>
</comment>
<gene>
    <name evidence="9" type="ORF">JQS30_05890</name>
</gene>
<evidence type="ECO:0000256" key="8">
    <source>
        <dbReference type="RuleBase" id="RU363041"/>
    </source>
</evidence>
<accession>A0A895XSE9</accession>
<dbReference type="PANTHER" id="PTHR30269:SF0">
    <property type="entry name" value="MEMBRANE TRANSPORTER PROTEIN YFCA-RELATED"/>
    <property type="match status" value="1"/>
</dbReference>
<keyword evidence="3" id="KW-0813">Transport</keyword>